<dbReference type="HOGENOM" id="CLU_2992595_0_0_6"/>
<evidence type="ECO:0000313" key="1">
    <source>
        <dbReference type="EMBL" id="AGH47120.1"/>
    </source>
</evidence>
<dbReference type="PATRIC" id="fig|1129794.4.peg.5009"/>
<accession>M4RTU4</accession>
<organism evidence="1 2">
    <name type="scientific">Paraglaciecola psychrophila 170</name>
    <dbReference type="NCBI Taxonomy" id="1129794"/>
    <lineage>
        <taxon>Bacteria</taxon>
        <taxon>Pseudomonadati</taxon>
        <taxon>Pseudomonadota</taxon>
        <taxon>Gammaproteobacteria</taxon>
        <taxon>Alteromonadales</taxon>
        <taxon>Alteromonadaceae</taxon>
        <taxon>Paraglaciecola</taxon>
    </lineage>
</organism>
<dbReference type="KEGG" id="gps:C427_5021"/>
<dbReference type="Proteomes" id="UP000011864">
    <property type="component" value="Chromosome"/>
</dbReference>
<protein>
    <submittedName>
        <fullName evidence="1">Uncharacterized protein</fullName>
    </submittedName>
</protein>
<dbReference type="STRING" id="1129794.C427_5021"/>
<reference evidence="1 2" key="1">
    <citation type="journal article" date="2013" name="Genome Announc.">
        <title>Complete Genome Sequence of Glaciecola psychrophila Strain 170T.</title>
        <authorList>
            <person name="Yin J."/>
            <person name="Chen J."/>
            <person name="Liu G."/>
            <person name="Yu Y."/>
            <person name="Song L."/>
            <person name="Wang X."/>
            <person name="Qu X."/>
        </authorList>
    </citation>
    <scope>NUCLEOTIDE SEQUENCE [LARGE SCALE GENOMIC DNA]</scope>
    <source>
        <strain evidence="1 2">170</strain>
    </source>
</reference>
<keyword evidence="2" id="KW-1185">Reference proteome</keyword>
<dbReference type="EMBL" id="CP003837">
    <property type="protein sequence ID" value="AGH47120.1"/>
    <property type="molecule type" value="Genomic_DNA"/>
</dbReference>
<evidence type="ECO:0000313" key="2">
    <source>
        <dbReference type="Proteomes" id="UP000011864"/>
    </source>
</evidence>
<proteinExistence type="predicted"/>
<dbReference type="AlphaFoldDB" id="M4RTU4"/>
<name>M4RTU4_9ALTE</name>
<gene>
    <name evidence="1" type="ORF">C427_5021</name>
</gene>
<sequence>MLLIFKLYTALNDVLKTNITDSRGVITYEVKKIYVNNHKVLYLNLGVKKQVREEFGK</sequence>